<dbReference type="EMBL" id="JBIRYO010000027">
    <property type="protein sequence ID" value="MFI2477641.1"/>
    <property type="molecule type" value="Genomic_DNA"/>
</dbReference>
<evidence type="ECO:0000313" key="7">
    <source>
        <dbReference type="EMBL" id="MFI2477641.1"/>
    </source>
</evidence>
<reference evidence="7 8" key="1">
    <citation type="submission" date="2024-10" db="EMBL/GenBank/DDBJ databases">
        <title>The Natural Products Discovery Center: Release of the First 8490 Sequenced Strains for Exploring Actinobacteria Biosynthetic Diversity.</title>
        <authorList>
            <person name="Kalkreuter E."/>
            <person name="Kautsar S.A."/>
            <person name="Yang D."/>
            <person name="Bader C.D."/>
            <person name="Teijaro C.N."/>
            <person name="Fluegel L."/>
            <person name="Davis C.M."/>
            <person name="Simpson J.R."/>
            <person name="Lauterbach L."/>
            <person name="Steele A.D."/>
            <person name="Gui C."/>
            <person name="Meng S."/>
            <person name="Li G."/>
            <person name="Viehrig K."/>
            <person name="Ye F."/>
            <person name="Su P."/>
            <person name="Kiefer A.F."/>
            <person name="Nichols A."/>
            <person name="Cepeda A.J."/>
            <person name="Yan W."/>
            <person name="Fan B."/>
            <person name="Jiang Y."/>
            <person name="Adhikari A."/>
            <person name="Zheng C.-J."/>
            <person name="Schuster L."/>
            <person name="Cowan T.M."/>
            <person name="Smanski M.J."/>
            <person name="Chevrette M.G."/>
            <person name="De Carvalho L.P.S."/>
            <person name="Shen B."/>
        </authorList>
    </citation>
    <scope>NUCLEOTIDE SEQUENCE [LARGE SCALE GENOMIC DNA]</scope>
    <source>
        <strain evidence="7 8">NPDC019275</strain>
    </source>
</reference>
<gene>
    <name evidence="7" type="ORF">ACH49W_30060</name>
</gene>
<dbReference type="InterPro" id="IPR001647">
    <property type="entry name" value="HTH_TetR"/>
</dbReference>
<keyword evidence="1" id="KW-0805">Transcription regulation</keyword>
<feature type="DNA-binding region" description="H-T-H motif" evidence="4">
    <location>
        <begin position="42"/>
        <end position="61"/>
    </location>
</feature>
<dbReference type="Pfam" id="PF16925">
    <property type="entry name" value="TetR_C_13"/>
    <property type="match status" value="1"/>
</dbReference>
<dbReference type="SUPFAM" id="SSF48498">
    <property type="entry name" value="Tetracyclin repressor-like, C-terminal domain"/>
    <property type="match status" value="1"/>
</dbReference>
<dbReference type="Pfam" id="PF00440">
    <property type="entry name" value="TetR_N"/>
    <property type="match status" value="1"/>
</dbReference>
<dbReference type="InterPro" id="IPR050109">
    <property type="entry name" value="HTH-type_TetR-like_transc_reg"/>
</dbReference>
<evidence type="ECO:0000259" key="6">
    <source>
        <dbReference type="PROSITE" id="PS50977"/>
    </source>
</evidence>
<dbReference type="PROSITE" id="PS50977">
    <property type="entry name" value="HTH_TETR_2"/>
    <property type="match status" value="1"/>
</dbReference>
<dbReference type="PANTHER" id="PTHR30055:SF234">
    <property type="entry name" value="HTH-TYPE TRANSCRIPTIONAL REGULATOR BETI"/>
    <property type="match status" value="1"/>
</dbReference>
<accession>A0ABW7X943</accession>
<evidence type="ECO:0000313" key="8">
    <source>
        <dbReference type="Proteomes" id="UP001611415"/>
    </source>
</evidence>
<sequence>MARTHSSPSGRPRTRLSAADRRASIIDAATQAFAESGYQRATMGQIATRLGVTEPVVFQNFGSKTGLYAAVVAHATGQMVAMMRELAEHSDSIGGLLRQLLSPDHIDELHAPGSLGVIFADAMTLTAEPAIGAAVRAHVGELADVLAEVIARGQRDGELRADLDPASAAWLVLSFLSAHPFRSAVMPDRRHLEEHIAAMTLGMLLDQGESPS</sequence>
<evidence type="ECO:0000256" key="4">
    <source>
        <dbReference type="PROSITE-ProRule" id="PRU00335"/>
    </source>
</evidence>
<dbReference type="Gene3D" id="1.10.10.60">
    <property type="entry name" value="Homeodomain-like"/>
    <property type="match status" value="1"/>
</dbReference>
<dbReference type="PRINTS" id="PR00455">
    <property type="entry name" value="HTHTETR"/>
</dbReference>
<dbReference type="Proteomes" id="UP001611415">
    <property type="component" value="Unassembled WGS sequence"/>
</dbReference>
<keyword evidence="8" id="KW-1185">Reference proteome</keyword>
<evidence type="ECO:0000256" key="3">
    <source>
        <dbReference type="ARBA" id="ARBA00023163"/>
    </source>
</evidence>
<organism evidence="7 8">
    <name type="scientific">Nocardia xishanensis</name>
    <dbReference type="NCBI Taxonomy" id="238964"/>
    <lineage>
        <taxon>Bacteria</taxon>
        <taxon>Bacillati</taxon>
        <taxon>Actinomycetota</taxon>
        <taxon>Actinomycetes</taxon>
        <taxon>Mycobacteriales</taxon>
        <taxon>Nocardiaceae</taxon>
        <taxon>Nocardia</taxon>
    </lineage>
</organism>
<feature type="domain" description="HTH tetR-type" evidence="6">
    <location>
        <begin position="19"/>
        <end position="79"/>
    </location>
</feature>
<dbReference type="RefSeq" id="WP_397095011.1">
    <property type="nucleotide sequence ID" value="NZ_JBIRYO010000027.1"/>
</dbReference>
<dbReference type="Gene3D" id="1.10.357.10">
    <property type="entry name" value="Tetracycline Repressor, domain 2"/>
    <property type="match status" value="1"/>
</dbReference>
<dbReference type="SUPFAM" id="SSF46689">
    <property type="entry name" value="Homeodomain-like"/>
    <property type="match status" value="1"/>
</dbReference>
<dbReference type="PANTHER" id="PTHR30055">
    <property type="entry name" value="HTH-TYPE TRANSCRIPTIONAL REGULATOR RUTR"/>
    <property type="match status" value="1"/>
</dbReference>
<evidence type="ECO:0000256" key="5">
    <source>
        <dbReference type="SAM" id="MobiDB-lite"/>
    </source>
</evidence>
<evidence type="ECO:0000256" key="2">
    <source>
        <dbReference type="ARBA" id="ARBA00023125"/>
    </source>
</evidence>
<feature type="region of interest" description="Disordered" evidence="5">
    <location>
        <begin position="1"/>
        <end position="20"/>
    </location>
</feature>
<keyword evidence="2 4" id="KW-0238">DNA-binding</keyword>
<evidence type="ECO:0000256" key="1">
    <source>
        <dbReference type="ARBA" id="ARBA00023015"/>
    </source>
</evidence>
<dbReference type="InterPro" id="IPR036271">
    <property type="entry name" value="Tet_transcr_reg_TetR-rel_C_sf"/>
</dbReference>
<comment type="caution">
    <text evidence="7">The sequence shown here is derived from an EMBL/GenBank/DDBJ whole genome shotgun (WGS) entry which is preliminary data.</text>
</comment>
<dbReference type="InterPro" id="IPR009057">
    <property type="entry name" value="Homeodomain-like_sf"/>
</dbReference>
<dbReference type="InterPro" id="IPR011075">
    <property type="entry name" value="TetR_C"/>
</dbReference>
<keyword evidence="3" id="KW-0804">Transcription</keyword>
<protein>
    <submittedName>
        <fullName evidence="7">TetR/AcrR family transcriptional regulator</fullName>
    </submittedName>
</protein>
<name>A0ABW7X943_9NOCA</name>
<proteinExistence type="predicted"/>